<name>A0A6M3M0R0_9ZZZZ</name>
<gene>
    <name evidence="1" type="ORF">MM171A01690_0014</name>
</gene>
<proteinExistence type="predicted"/>
<reference evidence="1" key="1">
    <citation type="submission" date="2020-03" db="EMBL/GenBank/DDBJ databases">
        <title>The deep terrestrial virosphere.</title>
        <authorList>
            <person name="Holmfeldt K."/>
            <person name="Nilsson E."/>
            <person name="Simone D."/>
            <person name="Lopez-Fernandez M."/>
            <person name="Wu X."/>
            <person name="de Brujin I."/>
            <person name="Lundin D."/>
            <person name="Andersson A."/>
            <person name="Bertilsson S."/>
            <person name="Dopson M."/>
        </authorList>
    </citation>
    <scope>NUCLEOTIDE SEQUENCE</scope>
    <source>
        <strain evidence="1">MM171A01690</strain>
    </source>
</reference>
<organism evidence="1">
    <name type="scientific">viral metagenome</name>
    <dbReference type="NCBI Taxonomy" id="1070528"/>
    <lineage>
        <taxon>unclassified sequences</taxon>
        <taxon>metagenomes</taxon>
        <taxon>organismal metagenomes</taxon>
    </lineage>
</organism>
<protein>
    <submittedName>
        <fullName evidence="1">Uncharacterized protein</fullName>
    </submittedName>
</protein>
<accession>A0A6M3M0R0</accession>
<evidence type="ECO:0000313" key="1">
    <source>
        <dbReference type="EMBL" id="QJA98625.1"/>
    </source>
</evidence>
<dbReference type="EMBL" id="MT143595">
    <property type="protein sequence ID" value="QJA98625.1"/>
    <property type="molecule type" value="Genomic_DNA"/>
</dbReference>
<sequence>MTEYINGVKSGAGGDSGEGHITILTHSADSVTAGTWAVSAGSYGLATCFGNNGSQNDALIYKVYLAKGTYKVKAIGKTSNSSGIVTLSLDGGTTPLTTIDMYSNPDVNNAIVNGAASFTISSSGIVDLTTIIKAKHASSSGYYQRIGAYILYRTA</sequence>
<dbReference type="AlphaFoldDB" id="A0A6M3M0R0"/>